<organism evidence="7 8">
    <name type="scientific">Vigna angularis var. angularis</name>
    <dbReference type="NCBI Taxonomy" id="157739"/>
    <lineage>
        <taxon>Eukaryota</taxon>
        <taxon>Viridiplantae</taxon>
        <taxon>Streptophyta</taxon>
        <taxon>Embryophyta</taxon>
        <taxon>Tracheophyta</taxon>
        <taxon>Spermatophyta</taxon>
        <taxon>Magnoliopsida</taxon>
        <taxon>eudicotyledons</taxon>
        <taxon>Gunneridae</taxon>
        <taxon>Pentapetalae</taxon>
        <taxon>rosids</taxon>
        <taxon>fabids</taxon>
        <taxon>Fabales</taxon>
        <taxon>Fabaceae</taxon>
        <taxon>Papilionoideae</taxon>
        <taxon>50 kb inversion clade</taxon>
        <taxon>NPAAA clade</taxon>
        <taxon>indigoferoid/millettioid clade</taxon>
        <taxon>Phaseoleae</taxon>
        <taxon>Vigna</taxon>
    </lineage>
</organism>
<dbReference type="Pfam" id="PF05938">
    <property type="entry name" value="Self-incomp_S1"/>
    <property type="match status" value="1"/>
</dbReference>
<dbReference type="EMBL" id="AP015037">
    <property type="protein sequence ID" value="BAT83630.1"/>
    <property type="molecule type" value="Genomic_DNA"/>
</dbReference>
<keyword evidence="3 6" id="KW-0713">Self-incompatibility</keyword>
<dbReference type="AlphaFoldDB" id="A0A0S3RST4"/>
<dbReference type="PANTHER" id="PTHR31232:SF43">
    <property type="entry name" value="S-PROTEIN HOMOLOG 29-RELATED"/>
    <property type="match status" value="1"/>
</dbReference>
<gene>
    <name evidence="7" type="primary">Vigan.04G080900</name>
    <name evidence="7" type="ORF">VIGAN_04080900</name>
</gene>
<dbReference type="Proteomes" id="UP000291084">
    <property type="component" value="Chromosome 4"/>
</dbReference>
<dbReference type="GO" id="GO:0005576">
    <property type="term" value="C:extracellular region"/>
    <property type="evidence" value="ECO:0007669"/>
    <property type="project" value="UniProtKB-SubCell"/>
</dbReference>
<evidence type="ECO:0000256" key="2">
    <source>
        <dbReference type="ARBA" id="ARBA00005581"/>
    </source>
</evidence>
<evidence type="ECO:0000256" key="1">
    <source>
        <dbReference type="ARBA" id="ARBA00004613"/>
    </source>
</evidence>
<evidence type="ECO:0000313" key="8">
    <source>
        <dbReference type="Proteomes" id="UP000291084"/>
    </source>
</evidence>
<dbReference type="GO" id="GO:0060320">
    <property type="term" value="P:rejection of self pollen"/>
    <property type="evidence" value="ECO:0007669"/>
    <property type="project" value="UniProtKB-KW"/>
</dbReference>
<protein>
    <recommendedName>
        <fullName evidence="6">S-protein homolog</fullName>
    </recommendedName>
</protein>
<comment type="similarity">
    <text evidence="2 6">Belongs to the plant self-incompatibility (S1) protein family.</text>
</comment>
<dbReference type="PANTHER" id="PTHR31232">
    <property type="match status" value="1"/>
</dbReference>
<keyword evidence="8" id="KW-1185">Reference proteome</keyword>
<keyword evidence="4 6" id="KW-0964">Secreted</keyword>
<evidence type="ECO:0000256" key="3">
    <source>
        <dbReference type="ARBA" id="ARBA00022471"/>
    </source>
</evidence>
<sequence length="147" mass="16799">MLTLAWATVDPASVEITNSLEGSETINVHCKSKDDDLGLHVLSIGQSYKFSFGTNFLQNTLFFCSVQWGNGPLLYFDAYKQSRDNKICTDCHWYIHKDGPCRLRVSPDGNGKVKIKISKKELAKLFEKQHQRAFAEQVLLRFLRQVD</sequence>
<dbReference type="OrthoDB" id="1904574at2759"/>
<dbReference type="InterPro" id="IPR010264">
    <property type="entry name" value="Self-incomp_S1"/>
</dbReference>
<name>A0A0S3RST4_PHAAN</name>
<reference evidence="7 8" key="1">
    <citation type="journal article" date="2015" name="Sci. Rep.">
        <title>The power of single molecule real-time sequencing technology in the de novo assembly of a eukaryotic genome.</title>
        <authorList>
            <person name="Sakai H."/>
            <person name="Naito K."/>
            <person name="Ogiso-Tanaka E."/>
            <person name="Takahashi Y."/>
            <person name="Iseki K."/>
            <person name="Muto C."/>
            <person name="Satou K."/>
            <person name="Teruya K."/>
            <person name="Shiroma A."/>
            <person name="Shimoji M."/>
            <person name="Hirano T."/>
            <person name="Itoh T."/>
            <person name="Kaga A."/>
            <person name="Tomooka N."/>
        </authorList>
    </citation>
    <scope>NUCLEOTIDE SEQUENCE [LARGE SCALE GENOMIC DNA]</scope>
    <source>
        <strain evidence="8">cv. Shumari</strain>
    </source>
</reference>
<proteinExistence type="inferred from homology"/>
<accession>A0A0S3RST4</accession>
<evidence type="ECO:0000313" key="7">
    <source>
        <dbReference type="EMBL" id="BAT83630.1"/>
    </source>
</evidence>
<evidence type="ECO:0000256" key="5">
    <source>
        <dbReference type="ARBA" id="ARBA00022729"/>
    </source>
</evidence>
<comment type="subcellular location">
    <subcellularLocation>
        <location evidence="1 6">Secreted</location>
    </subcellularLocation>
</comment>
<keyword evidence="5" id="KW-0732">Signal</keyword>
<evidence type="ECO:0000256" key="6">
    <source>
        <dbReference type="RuleBase" id="RU367044"/>
    </source>
</evidence>
<evidence type="ECO:0000256" key="4">
    <source>
        <dbReference type="ARBA" id="ARBA00022525"/>
    </source>
</evidence>